<dbReference type="Gene3D" id="3.40.630.30">
    <property type="match status" value="1"/>
</dbReference>
<evidence type="ECO:0000313" key="3">
    <source>
        <dbReference type="Proteomes" id="UP000744980"/>
    </source>
</evidence>
<proteinExistence type="predicted"/>
<accession>A0AAW4FTL4</accession>
<keyword evidence="3" id="KW-1185">Reference proteome</keyword>
<dbReference type="Proteomes" id="UP000744980">
    <property type="component" value="Unassembled WGS sequence"/>
</dbReference>
<evidence type="ECO:0000313" key="2">
    <source>
        <dbReference type="EMBL" id="MBM3094620.1"/>
    </source>
</evidence>
<dbReference type="GO" id="GO:0016747">
    <property type="term" value="F:acyltransferase activity, transferring groups other than amino-acyl groups"/>
    <property type="evidence" value="ECO:0007669"/>
    <property type="project" value="InterPro"/>
</dbReference>
<gene>
    <name evidence="2" type="ORF">GFB56_28165</name>
</gene>
<name>A0AAW4FTL4_9HYPH</name>
<feature type="domain" description="N-acetyltransferase" evidence="1">
    <location>
        <begin position="17"/>
        <end position="172"/>
    </location>
</feature>
<dbReference type="PANTHER" id="PTHR43610">
    <property type="entry name" value="BLL6696 PROTEIN"/>
    <property type="match status" value="1"/>
</dbReference>
<comment type="caution">
    <text evidence="2">The sequence shown here is derived from an EMBL/GenBank/DDBJ whole genome shotgun (WGS) entry which is preliminary data.</text>
</comment>
<protein>
    <submittedName>
        <fullName evidence="2">GNAT family N-acetyltransferase</fullName>
    </submittedName>
</protein>
<organism evidence="2 3">
    <name type="scientific">Ensifer canadensis</name>
    <dbReference type="NCBI Taxonomy" id="555315"/>
    <lineage>
        <taxon>Bacteria</taxon>
        <taxon>Pseudomonadati</taxon>
        <taxon>Pseudomonadota</taxon>
        <taxon>Alphaproteobacteria</taxon>
        <taxon>Hyphomicrobiales</taxon>
        <taxon>Rhizobiaceae</taxon>
        <taxon>Sinorhizobium/Ensifer group</taxon>
        <taxon>Ensifer</taxon>
    </lineage>
</organism>
<dbReference type="RefSeq" id="WP_063963281.1">
    <property type="nucleotide sequence ID" value="NZ_CP083371.1"/>
</dbReference>
<dbReference type="PROSITE" id="PS51186">
    <property type="entry name" value="GNAT"/>
    <property type="match status" value="1"/>
</dbReference>
<dbReference type="EMBL" id="WXFA01000029">
    <property type="protein sequence ID" value="MBM3094620.1"/>
    <property type="molecule type" value="Genomic_DNA"/>
</dbReference>
<dbReference type="InterPro" id="IPR016181">
    <property type="entry name" value="Acyl_CoA_acyltransferase"/>
</dbReference>
<dbReference type="PANTHER" id="PTHR43610:SF1">
    <property type="entry name" value="N-ACETYLTRANSFERASE DOMAIN-CONTAINING PROTEIN"/>
    <property type="match status" value="1"/>
</dbReference>
<reference evidence="2 3" key="1">
    <citation type="submission" date="2020-01" db="EMBL/GenBank/DDBJ databases">
        <title>Draft genome assembly of Ensifer adhaerens T173.</title>
        <authorList>
            <person name="Craig J.E."/>
            <person name="Stinchcombe J.R."/>
        </authorList>
    </citation>
    <scope>NUCLEOTIDE SEQUENCE [LARGE SCALE GENOMIC DNA]</scope>
    <source>
        <strain evidence="2 3">T173</strain>
    </source>
</reference>
<dbReference type="SUPFAM" id="SSF55729">
    <property type="entry name" value="Acyl-CoA N-acyltransferases (Nat)"/>
    <property type="match status" value="1"/>
</dbReference>
<evidence type="ECO:0000259" key="1">
    <source>
        <dbReference type="PROSITE" id="PS51186"/>
    </source>
</evidence>
<sequence>MFKSDFDPQPALSGDAILLRPLRPEDLEGLYFAASHPDVWAGHPATDRYKREKFEPYFALLLASETTLVAIDRQNDRIIGCSRYYVAPDMPDSISIGFTFLNNAYWGGGTNFDLKRLMLGHAFGTYPEVWFHIAPTNIRSQKATAKLGAAHVYDAILDLSGTPSPWMCFRLRQDDWNRVVAGRAEVA</sequence>
<dbReference type="Pfam" id="PF13302">
    <property type="entry name" value="Acetyltransf_3"/>
    <property type="match status" value="1"/>
</dbReference>
<dbReference type="AlphaFoldDB" id="A0AAW4FTL4"/>
<dbReference type="InterPro" id="IPR000182">
    <property type="entry name" value="GNAT_dom"/>
</dbReference>